<name>A0A6G3U7K8_9ACTN</name>
<dbReference type="PANTHER" id="PTHR10587">
    <property type="entry name" value="GLYCOSYL TRANSFERASE-RELATED"/>
    <property type="match status" value="1"/>
</dbReference>
<feature type="domain" description="NodB homology" evidence="2">
    <location>
        <begin position="21"/>
        <end position="216"/>
    </location>
</feature>
<proteinExistence type="predicted"/>
<feature type="region of interest" description="Disordered" evidence="1">
    <location>
        <begin position="153"/>
        <end position="183"/>
    </location>
</feature>
<dbReference type="EMBL" id="JAAGMU010001100">
    <property type="protein sequence ID" value="NEC81733.1"/>
    <property type="molecule type" value="Genomic_DNA"/>
</dbReference>
<comment type="caution">
    <text evidence="3">The sequence shown here is derived from an EMBL/GenBank/DDBJ whole genome shotgun (WGS) entry which is preliminary data.</text>
</comment>
<evidence type="ECO:0000313" key="3">
    <source>
        <dbReference type="EMBL" id="NEC81733.1"/>
    </source>
</evidence>
<dbReference type="CDD" id="cd10917">
    <property type="entry name" value="CE4_NodB_like_6s_7s"/>
    <property type="match status" value="1"/>
</dbReference>
<reference evidence="3" key="1">
    <citation type="submission" date="2020-01" db="EMBL/GenBank/DDBJ databases">
        <title>Insect and environment-associated Actinomycetes.</title>
        <authorList>
            <person name="Currrie C."/>
            <person name="Chevrette M."/>
            <person name="Carlson C."/>
            <person name="Stubbendieck R."/>
            <person name="Wendt-Pienkowski E."/>
        </authorList>
    </citation>
    <scope>NUCLEOTIDE SEQUENCE</scope>
    <source>
        <strain evidence="3">SID7958</strain>
    </source>
</reference>
<dbReference type="GO" id="GO:0005975">
    <property type="term" value="P:carbohydrate metabolic process"/>
    <property type="evidence" value="ECO:0007669"/>
    <property type="project" value="InterPro"/>
</dbReference>
<dbReference type="InterPro" id="IPR011330">
    <property type="entry name" value="Glyco_hydro/deAcase_b/a-brl"/>
</dbReference>
<dbReference type="Pfam" id="PF01522">
    <property type="entry name" value="Polysacc_deac_1"/>
    <property type="match status" value="1"/>
</dbReference>
<dbReference type="GO" id="GO:0016810">
    <property type="term" value="F:hydrolase activity, acting on carbon-nitrogen (but not peptide) bonds"/>
    <property type="evidence" value="ECO:0007669"/>
    <property type="project" value="InterPro"/>
</dbReference>
<evidence type="ECO:0000259" key="2">
    <source>
        <dbReference type="PROSITE" id="PS51677"/>
    </source>
</evidence>
<feature type="compositionally biased region" description="Gly residues" evidence="1">
    <location>
        <begin position="171"/>
        <end position="182"/>
    </location>
</feature>
<protein>
    <submittedName>
        <fullName evidence="3">Polysaccharide deacetylase family protein</fullName>
    </submittedName>
</protein>
<dbReference type="Gene3D" id="3.20.20.370">
    <property type="entry name" value="Glycoside hydrolase/deacetylase"/>
    <property type="match status" value="1"/>
</dbReference>
<organism evidence="3">
    <name type="scientific">Streptomyces sp. SID7958</name>
    <dbReference type="NCBI Taxonomy" id="2706093"/>
    <lineage>
        <taxon>Bacteria</taxon>
        <taxon>Bacillati</taxon>
        <taxon>Actinomycetota</taxon>
        <taxon>Actinomycetes</taxon>
        <taxon>Kitasatosporales</taxon>
        <taxon>Streptomycetaceae</taxon>
        <taxon>Streptomyces</taxon>
    </lineage>
</organism>
<dbReference type="PANTHER" id="PTHR10587:SF134">
    <property type="entry name" value="SECRETED PROTEIN"/>
    <property type="match status" value="1"/>
</dbReference>
<dbReference type="AlphaFoldDB" id="A0A6G3U7K8"/>
<evidence type="ECO:0000256" key="1">
    <source>
        <dbReference type="SAM" id="MobiDB-lite"/>
    </source>
</evidence>
<dbReference type="InterPro" id="IPR050248">
    <property type="entry name" value="Polysacc_deacetylase_ArnD"/>
</dbReference>
<dbReference type="PROSITE" id="PS51677">
    <property type="entry name" value="NODB"/>
    <property type="match status" value="1"/>
</dbReference>
<dbReference type="SUPFAM" id="SSF88713">
    <property type="entry name" value="Glycoside hydrolase/deacetylase"/>
    <property type="match status" value="1"/>
</dbReference>
<sequence>MAVPAEGRLPPVIDRVPTRDKVVFLTYDDGAAADPGLIDLVRERRLPVALFLTDSVAGPGYAHFARLRAVGVSLQNNTLDHPALRGLPYAGQRAEICGQQRKLRSRFGARPRFLRPPHGAYDTATLRAAADCGIAAVVLSRVTVRPDGRLGFAHGPQELSPGDIVSVPSGRTGGTGGTGETGGARALSLAQRTARLLAELESRGLRVANPEDYWGA</sequence>
<dbReference type="InterPro" id="IPR002509">
    <property type="entry name" value="NODB_dom"/>
</dbReference>
<gene>
    <name evidence="3" type="ORF">G3I38_21460</name>
</gene>
<accession>A0A6G3U7K8</accession>